<dbReference type="Proteomes" id="UP000316624">
    <property type="component" value="Unassembled WGS sequence"/>
</dbReference>
<evidence type="ECO:0000256" key="1">
    <source>
        <dbReference type="ARBA" id="ARBA00010873"/>
    </source>
</evidence>
<keyword evidence="3" id="KW-0175">Coiled coil</keyword>
<dbReference type="Pfam" id="PF03389">
    <property type="entry name" value="MobA_MobL"/>
    <property type="match status" value="1"/>
</dbReference>
<evidence type="ECO:0000313" key="6">
    <source>
        <dbReference type="Proteomes" id="UP000316624"/>
    </source>
</evidence>
<comment type="similarity">
    <text evidence="1">Belongs to the MobA/MobL family.</text>
</comment>
<dbReference type="RefSeq" id="WP_145075393.1">
    <property type="nucleotide sequence ID" value="NZ_JACIIY010000024.1"/>
</dbReference>
<dbReference type="NCBIfam" id="NF041496">
    <property type="entry name" value="MobQ"/>
    <property type="match status" value="1"/>
</dbReference>
<dbReference type="InterPro" id="IPR005053">
    <property type="entry name" value="MobA_MobL"/>
</dbReference>
<name>A0A562K4E2_SPHWJ</name>
<protein>
    <submittedName>
        <fullName evidence="5">Plasmid mobilization system relaxase</fullName>
    </submittedName>
</protein>
<proteinExistence type="inferred from homology"/>
<evidence type="ECO:0000256" key="3">
    <source>
        <dbReference type="SAM" id="Coils"/>
    </source>
</evidence>
<keyword evidence="2" id="KW-0184">Conjugation</keyword>
<comment type="caution">
    <text evidence="5">The sequence shown here is derived from an EMBL/GenBank/DDBJ whole genome shotgun (WGS) entry which is preliminary data.</text>
</comment>
<reference evidence="5 6" key="1">
    <citation type="journal article" date="2015" name="Stand. Genomic Sci.">
        <title>Genomic Encyclopedia of Bacterial and Archaeal Type Strains, Phase III: the genomes of soil and plant-associated and newly described type strains.</title>
        <authorList>
            <person name="Whitman W.B."/>
            <person name="Woyke T."/>
            <person name="Klenk H.P."/>
            <person name="Zhou Y."/>
            <person name="Lilburn T.G."/>
            <person name="Beck B.J."/>
            <person name="De Vos P."/>
            <person name="Vandamme P."/>
            <person name="Eisen J.A."/>
            <person name="Garrity G."/>
            <person name="Hugenholtz P."/>
            <person name="Kyrpides N.C."/>
        </authorList>
    </citation>
    <scope>NUCLEOTIDE SEQUENCE [LARGE SCALE GENOMIC DNA]</scope>
    <source>
        <strain evidence="5 6">CGMCC 1.7748</strain>
    </source>
</reference>
<gene>
    <name evidence="5" type="ORF">IQ35_03560</name>
</gene>
<evidence type="ECO:0000313" key="5">
    <source>
        <dbReference type="EMBL" id="TWH90277.1"/>
    </source>
</evidence>
<organism evidence="5 6">
    <name type="scientific">Sphingobium wenxiniae (strain DSM 21828 / CGMCC 1.7748 / JZ-1)</name>
    <dbReference type="NCBI Taxonomy" id="595605"/>
    <lineage>
        <taxon>Bacteria</taxon>
        <taxon>Pseudomonadati</taxon>
        <taxon>Pseudomonadota</taxon>
        <taxon>Alphaproteobacteria</taxon>
        <taxon>Sphingomonadales</taxon>
        <taxon>Sphingomonadaceae</taxon>
        <taxon>Sphingobium</taxon>
    </lineage>
</organism>
<dbReference type="AlphaFoldDB" id="A0A562K4E2"/>
<keyword evidence="6" id="KW-1185">Reference proteome</keyword>
<dbReference type="Gene3D" id="3.30.930.30">
    <property type="match status" value="1"/>
</dbReference>
<evidence type="ECO:0000259" key="4">
    <source>
        <dbReference type="Pfam" id="PF03389"/>
    </source>
</evidence>
<accession>A0A562K4E2</accession>
<feature type="domain" description="MobA/MobL protein" evidence="4">
    <location>
        <begin position="17"/>
        <end position="218"/>
    </location>
</feature>
<sequence length="493" mass="55625">MAQYRFSAQVIKRSDGRSAVAAAAYRAGERLSDERLEMPFDYRARGGVEHTEIMLPEGAPEAFADRSALWNAVEAAEGRSDARVAREVQVSLPHELSAEQRQELVREFVQSAFVDKGMIADVAIHTPDPHGDQRNHHAHIMLTTRTVDEAGFGNKERAWDKREQLAEWREQWAEVQNRHLAKALGPDAPKVSHKSLEDQGLEREATIHLGPTASAIERNGERSERGEINRAVKASNAERAELAKSITSMDDKLAKMLPQRETGIDGIKKELADYDSSLRRQIAGWKAEQKAIPVPPLVKPSDVRREVISDARARLRDAQRDLERTKARTKATAAKRTTLASFLRNPQRAIWAKIVEVHAMDRARRELARARAGVKVREDWLRSEQGRSHILGRVDQATKAAQPAKQQNRNLDRKIRRIEKRLVTVERVRERVEIAEQLGLKSVSRPINARDATQVLRRVDAATQNTLSRVSAQQIQQARAKVQSIKLGRGFTR</sequence>
<dbReference type="EMBL" id="VLKK01000022">
    <property type="protein sequence ID" value="TWH90277.1"/>
    <property type="molecule type" value="Genomic_DNA"/>
</dbReference>
<feature type="coiled-coil region" evidence="3">
    <location>
        <begin position="401"/>
        <end position="428"/>
    </location>
</feature>
<feature type="coiled-coil region" evidence="3">
    <location>
        <begin position="308"/>
        <end position="335"/>
    </location>
</feature>
<evidence type="ECO:0000256" key="2">
    <source>
        <dbReference type="ARBA" id="ARBA00022971"/>
    </source>
</evidence>